<dbReference type="RefSeq" id="XP_034105612.1">
    <property type="nucleotide sequence ID" value="XM_034249721.2"/>
</dbReference>
<dbReference type="SMART" id="SM01381">
    <property type="entry name" value="7TM_GPCR_Srsx"/>
    <property type="match status" value="1"/>
</dbReference>
<gene>
    <name evidence="16" type="primary">LOC117568845</name>
</gene>
<organism evidence="15 16">
    <name type="scientific">Drosophila albomicans</name>
    <name type="common">Fruit fly</name>
    <dbReference type="NCBI Taxonomy" id="7291"/>
    <lineage>
        <taxon>Eukaryota</taxon>
        <taxon>Metazoa</taxon>
        <taxon>Ecdysozoa</taxon>
        <taxon>Arthropoda</taxon>
        <taxon>Hexapoda</taxon>
        <taxon>Insecta</taxon>
        <taxon>Pterygota</taxon>
        <taxon>Neoptera</taxon>
        <taxon>Endopterygota</taxon>
        <taxon>Diptera</taxon>
        <taxon>Brachycera</taxon>
        <taxon>Muscomorpha</taxon>
        <taxon>Ephydroidea</taxon>
        <taxon>Drosophilidae</taxon>
        <taxon>Drosophila</taxon>
    </lineage>
</organism>
<keyword evidence="5 13" id="KW-1133">Transmembrane helix</keyword>
<reference evidence="16" key="1">
    <citation type="submission" date="2025-08" db="UniProtKB">
        <authorList>
            <consortium name="RefSeq"/>
        </authorList>
    </citation>
    <scope>IDENTIFICATION</scope>
    <source>
        <strain evidence="16">15112-1751.03</strain>
        <tissue evidence="16">Whole Adult</tissue>
    </source>
</reference>
<evidence type="ECO:0000256" key="13">
    <source>
        <dbReference type="SAM" id="Phobius"/>
    </source>
</evidence>
<keyword evidence="4 12" id="KW-0812">Transmembrane</keyword>
<feature type="transmembrane region" description="Helical" evidence="13">
    <location>
        <begin position="244"/>
        <end position="264"/>
    </location>
</feature>
<evidence type="ECO:0000256" key="6">
    <source>
        <dbReference type="ARBA" id="ARBA00023040"/>
    </source>
</evidence>
<evidence type="ECO:0000256" key="5">
    <source>
        <dbReference type="ARBA" id="ARBA00022989"/>
    </source>
</evidence>
<keyword evidence="9 12" id="KW-0675">Receptor</keyword>
<feature type="transmembrane region" description="Helical" evidence="13">
    <location>
        <begin position="72"/>
        <end position="97"/>
    </location>
</feature>
<keyword evidence="10" id="KW-0325">Glycoprotein</keyword>
<evidence type="ECO:0000256" key="4">
    <source>
        <dbReference type="ARBA" id="ARBA00022692"/>
    </source>
</evidence>
<dbReference type="Gene3D" id="1.20.1070.10">
    <property type="entry name" value="Rhodopsin 7-helix transmembrane proteins"/>
    <property type="match status" value="1"/>
</dbReference>
<keyword evidence="16" id="KW-0527">Neuropeptide</keyword>
<dbReference type="PROSITE" id="PS50262">
    <property type="entry name" value="G_PROTEIN_RECEP_F1_2"/>
    <property type="match status" value="1"/>
</dbReference>
<feature type="transmembrane region" description="Helical" evidence="13">
    <location>
        <begin position="190"/>
        <end position="210"/>
    </location>
</feature>
<dbReference type="InterPro" id="IPR000276">
    <property type="entry name" value="GPCR_Rhodpsn"/>
</dbReference>
<evidence type="ECO:0000313" key="16">
    <source>
        <dbReference type="RefSeq" id="XP_034105612.1"/>
    </source>
</evidence>
<keyword evidence="6 12" id="KW-0297">G-protein coupled receptor</keyword>
<evidence type="ECO:0000256" key="10">
    <source>
        <dbReference type="ARBA" id="ARBA00023180"/>
    </source>
</evidence>
<protein>
    <submittedName>
        <fullName evidence="16">Neuropeptides capa receptor isoform X1</fullName>
    </submittedName>
</protein>
<evidence type="ECO:0000256" key="3">
    <source>
        <dbReference type="ARBA" id="ARBA00022475"/>
    </source>
</evidence>
<evidence type="ECO:0000313" key="15">
    <source>
        <dbReference type="Proteomes" id="UP000515160"/>
    </source>
</evidence>
<dbReference type="InterPro" id="IPR017452">
    <property type="entry name" value="GPCR_Rhodpsn_7TM"/>
</dbReference>
<dbReference type="PANTHER" id="PTHR24243">
    <property type="entry name" value="G-PROTEIN COUPLED RECEPTOR"/>
    <property type="match status" value="1"/>
</dbReference>
<evidence type="ECO:0000256" key="9">
    <source>
        <dbReference type="ARBA" id="ARBA00023170"/>
    </source>
</evidence>
<dbReference type="GO" id="GO:0001607">
    <property type="term" value="F:neuromedin U receptor activity"/>
    <property type="evidence" value="ECO:0007669"/>
    <property type="project" value="InterPro"/>
</dbReference>
<comment type="similarity">
    <text evidence="2 12">Belongs to the G-protein coupled receptor 1 family.</text>
</comment>
<dbReference type="PANTHER" id="PTHR24243:SF107">
    <property type="entry name" value="NEUROPEPTIDES CAPA RECEPTOR"/>
    <property type="match status" value="1"/>
</dbReference>
<dbReference type="SUPFAM" id="SSF81321">
    <property type="entry name" value="Family A G protein-coupled receptor-like"/>
    <property type="match status" value="1"/>
</dbReference>
<evidence type="ECO:0000256" key="11">
    <source>
        <dbReference type="ARBA" id="ARBA00023224"/>
    </source>
</evidence>
<accession>A0A6P8YD16</accession>
<feature type="transmembrane region" description="Helical" evidence="13">
    <location>
        <begin position="299"/>
        <end position="320"/>
    </location>
</feature>
<proteinExistence type="inferred from homology"/>
<sequence length="463" mass="52780">MENFESTISPDILNMTTASTSWLASNLSTYLATISSTTEPYDNDNGCPQINCTTVEYTAYILGPQSLPLHKALMITMIYGVIFLTGVLGNVLLCMVIIRHEIMHTATNYYLFSLAVSDLIYLLLGLPTEIFLYWHQYPYLFGSPFCKLRAFISEACSSVSVFTIVAFSMERFLAICHPLHLYTMTGLKRAVKIITALWIVSFIIAIPFGVKSKIQMLEYPIDGTLIEDSAFCSIELGFPEKFPIFEISISIFFIIPMILIILLYGRMGAKIRSRATKDLGVQEGSRNRESRTSQKKKKAVIRMLAAVVVTFFVCWFPFHLQRMWFLYAKDNLHYQEINEWLFSIAGFAYYISCTVNPILYNIMSRRYRVAFKEVLCGRKVVGYYNNGLLREQSSFMRNQRSFRHSSVTTSLGADTPYSRVHSKTISDFPVLNTTNIVIVLGNNTSGCPNEIIKEKLEDLREEN</sequence>
<dbReference type="PRINTS" id="PR01565">
    <property type="entry name" value="NEUROMEDINUR"/>
</dbReference>
<evidence type="ECO:0000256" key="7">
    <source>
        <dbReference type="ARBA" id="ARBA00023136"/>
    </source>
</evidence>
<evidence type="ECO:0000256" key="1">
    <source>
        <dbReference type="ARBA" id="ARBA00004651"/>
    </source>
</evidence>
<dbReference type="Proteomes" id="UP000515160">
    <property type="component" value="Chromosome 3"/>
</dbReference>
<keyword evidence="3" id="KW-1003">Cell membrane</keyword>
<evidence type="ECO:0000256" key="2">
    <source>
        <dbReference type="ARBA" id="ARBA00010663"/>
    </source>
</evidence>
<feature type="domain" description="G-protein coupled receptors family 1 profile" evidence="14">
    <location>
        <begin position="89"/>
        <end position="360"/>
    </location>
</feature>
<evidence type="ECO:0000256" key="12">
    <source>
        <dbReference type="RuleBase" id="RU000688"/>
    </source>
</evidence>
<keyword evidence="11 12" id="KW-0807">Transducer</keyword>
<dbReference type="OrthoDB" id="5962705at2759"/>
<dbReference type="InterPro" id="IPR005390">
    <property type="entry name" value="NeuromedU_rcpt"/>
</dbReference>
<keyword evidence="15" id="KW-1185">Reference proteome</keyword>
<feature type="transmembrane region" description="Helical" evidence="13">
    <location>
        <begin position="340"/>
        <end position="362"/>
    </location>
</feature>
<dbReference type="PROSITE" id="PS00237">
    <property type="entry name" value="G_PROTEIN_RECEP_F1_1"/>
    <property type="match status" value="1"/>
</dbReference>
<dbReference type="PRINTS" id="PR00237">
    <property type="entry name" value="GPCRRHODOPSN"/>
</dbReference>
<feature type="transmembrane region" description="Helical" evidence="13">
    <location>
        <begin position="109"/>
        <end position="128"/>
    </location>
</feature>
<dbReference type="AlphaFoldDB" id="A0A6P8YD16"/>
<evidence type="ECO:0000256" key="8">
    <source>
        <dbReference type="ARBA" id="ARBA00023157"/>
    </source>
</evidence>
<comment type="subcellular location">
    <subcellularLocation>
        <location evidence="1">Cell membrane</location>
        <topology evidence="1">Multi-pass membrane protein</topology>
    </subcellularLocation>
</comment>
<keyword evidence="8" id="KW-1015">Disulfide bond</keyword>
<name>A0A6P8YD16_DROAB</name>
<keyword evidence="7 13" id="KW-0472">Membrane</keyword>
<dbReference type="GO" id="GO:0005886">
    <property type="term" value="C:plasma membrane"/>
    <property type="evidence" value="ECO:0007669"/>
    <property type="project" value="UniProtKB-SubCell"/>
</dbReference>
<dbReference type="Pfam" id="PF00001">
    <property type="entry name" value="7tm_1"/>
    <property type="match status" value="1"/>
</dbReference>
<dbReference type="GeneID" id="117568845"/>
<feature type="transmembrane region" description="Helical" evidence="13">
    <location>
        <begin position="148"/>
        <end position="169"/>
    </location>
</feature>
<evidence type="ECO:0000259" key="14">
    <source>
        <dbReference type="PROSITE" id="PS50262"/>
    </source>
</evidence>